<dbReference type="RefSeq" id="XP_046593199.1">
    <property type="nucleotide sequence ID" value="XM_046737243.1"/>
</dbReference>
<feature type="domain" description="MADF" evidence="2">
    <location>
        <begin position="16"/>
        <end position="109"/>
    </location>
</feature>
<dbReference type="InterPro" id="IPR006578">
    <property type="entry name" value="MADF-dom"/>
</dbReference>
<dbReference type="PANTHER" id="PTHR21505">
    <property type="entry name" value="MADF DOMAIN-CONTAINING PROTEIN-RELATED"/>
    <property type="match status" value="1"/>
</dbReference>
<dbReference type="Pfam" id="PF10545">
    <property type="entry name" value="MADF_DNA_bdg"/>
    <property type="match status" value="1"/>
</dbReference>
<evidence type="ECO:0000313" key="4">
    <source>
        <dbReference type="RefSeq" id="XP_046593199.1"/>
    </source>
</evidence>
<evidence type="ECO:0000259" key="2">
    <source>
        <dbReference type="PROSITE" id="PS51029"/>
    </source>
</evidence>
<dbReference type="SMART" id="SM00595">
    <property type="entry name" value="MADF"/>
    <property type="match status" value="1"/>
</dbReference>
<evidence type="ECO:0000256" key="1">
    <source>
        <dbReference type="SAM" id="Coils"/>
    </source>
</evidence>
<accession>A0ABM3FYV3</accession>
<protein>
    <submittedName>
        <fullName evidence="4">Uncharacterized protein LOC107224414 isoform X1</fullName>
    </submittedName>
</protein>
<dbReference type="Proteomes" id="UP000829291">
    <property type="component" value="Chromosome 1"/>
</dbReference>
<feature type="coiled-coil region" evidence="1">
    <location>
        <begin position="142"/>
        <end position="169"/>
    </location>
</feature>
<dbReference type="PROSITE" id="PS51029">
    <property type="entry name" value="MADF"/>
    <property type="match status" value="1"/>
</dbReference>
<dbReference type="PANTHER" id="PTHR21505:SF15">
    <property type="entry name" value="RE18252P"/>
    <property type="match status" value="1"/>
</dbReference>
<sequence length="287" mass="33975">MVQFPDMNWTQEECLQVINEYRKRKVLWNPRDPLYYNKITKEDAWTEIAVKCGRSTEELKKKIESLKSTYRREKTRARKRYKTGKGRSKIHQPQWFAYTSLQFLDNKNIPYKTLNNVQNMFDEIPTEHFNSESLDDSNNIGNQFKNEQIESENLQASDAEEALNAEKTEFSTLRTRVLKRNNIDQDQRNAEAFDYLRQVPARSDQLKDECSLFGDYIAAKLRKFDDRLRAIAEHRISNTLFELEMNELMDGRSSVGNPENGAYHTRDVISSYFSKDYRIAVYIKILY</sequence>
<name>A0ABM3FYV3_NEOLC</name>
<evidence type="ECO:0000313" key="3">
    <source>
        <dbReference type="Proteomes" id="UP000829291"/>
    </source>
</evidence>
<organism evidence="3 4">
    <name type="scientific">Neodiprion lecontei</name>
    <name type="common">Redheaded pine sawfly</name>
    <dbReference type="NCBI Taxonomy" id="441921"/>
    <lineage>
        <taxon>Eukaryota</taxon>
        <taxon>Metazoa</taxon>
        <taxon>Ecdysozoa</taxon>
        <taxon>Arthropoda</taxon>
        <taxon>Hexapoda</taxon>
        <taxon>Insecta</taxon>
        <taxon>Pterygota</taxon>
        <taxon>Neoptera</taxon>
        <taxon>Endopterygota</taxon>
        <taxon>Hymenoptera</taxon>
        <taxon>Tenthredinoidea</taxon>
        <taxon>Diprionidae</taxon>
        <taxon>Diprioninae</taxon>
        <taxon>Neodiprion</taxon>
    </lineage>
</organism>
<keyword evidence="1" id="KW-0175">Coiled coil</keyword>
<keyword evidence="3" id="KW-1185">Reference proteome</keyword>
<gene>
    <name evidence="4" type="primary">LOC107224414</name>
</gene>
<reference evidence="4" key="1">
    <citation type="submission" date="2025-08" db="UniProtKB">
        <authorList>
            <consortium name="RefSeq"/>
        </authorList>
    </citation>
    <scope>IDENTIFICATION</scope>
    <source>
        <tissue evidence="4">Thorax and Abdomen</tissue>
    </source>
</reference>
<dbReference type="GeneID" id="107224414"/>
<proteinExistence type="predicted"/>